<name>A0A8X6U6L7_NEPPI</name>
<comment type="caution">
    <text evidence="1">The sequence shown here is derived from an EMBL/GenBank/DDBJ whole genome shotgun (WGS) entry which is preliminary data.</text>
</comment>
<dbReference type="Proteomes" id="UP000887013">
    <property type="component" value="Unassembled WGS sequence"/>
</dbReference>
<reference evidence="1" key="1">
    <citation type="submission" date="2020-08" db="EMBL/GenBank/DDBJ databases">
        <title>Multicomponent nature underlies the extraordinary mechanical properties of spider dragline silk.</title>
        <authorList>
            <person name="Kono N."/>
            <person name="Nakamura H."/>
            <person name="Mori M."/>
            <person name="Yoshida Y."/>
            <person name="Ohtoshi R."/>
            <person name="Malay A.D."/>
            <person name="Moran D.A.P."/>
            <person name="Tomita M."/>
            <person name="Numata K."/>
            <person name="Arakawa K."/>
        </authorList>
    </citation>
    <scope>NUCLEOTIDE SEQUENCE</scope>
</reference>
<dbReference type="AlphaFoldDB" id="A0A8X6U6L7"/>
<sequence>MSPGIITGSEFISRISFFGRHSMTPKRMEHQHGFHAPPGRCPQTHFNQSMSYCRAYRKSGAFDWHFQSVKGHTYVLLSILTRTFGTSEVCLRGRLEDAARWWLFYEQKAHVIL</sequence>
<dbReference type="EMBL" id="BMAW01075419">
    <property type="protein sequence ID" value="GFT96920.1"/>
    <property type="molecule type" value="Genomic_DNA"/>
</dbReference>
<keyword evidence="2" id="KW-1185">Reference proteome</keyword>
<gene>
    <name evidence="1" type="ORF">NPIL_169361</name>
</gene>
<proteinExistence type="predicted"/>
<accession>A0A8X6U6L7</accession>
<organism evidence="1 2">
    <name type="scientific">Nephila pilipes</name>
    <name type="common">Giant wood spider</name>
    <name type="synonym">Nephila maculata</name>
    <dbReference type="NCBI Taxonomy" id="299642"/>
    <lineage>
        <taxon>Eukaryota</taxon>
        <taxon>Metazoa</taxon>
        <taxon>Ecdysozoa</taxon>
        <taxon>Arthropoda</taxon>
        <taxon>Chelicerata</taxon>
        <taxon>Arachnida</taxon>
        <taxon>Araneae</taxon>
        <taxon>Araneomorphae</taxon>
        <taxon>Entelegynae</taxon>
        <taxon>Araneoidea</taxon>
        <taxon>Nephilidae</taxon>
        <taxon>Nephila</taxon>
    </lineage>
</organism>
<evidence type="ECO:0000313" key="1">
    <source>
        <dbReference type="EMBL" id="GFT96920.1"/>
    </source>
</evidence>
<evidence type="ECO:0000313" key="2">
    <source>
        <dbReference type="Proteomes" id="UP000887013"/>
    </source>
</evidence>
<protein>
    <submittedName>
        <fullName evidence="1">Uncharacterized protein</fullName>
    </submittedName>
</protein>